<comment type="caution">
    <text evidence="1">The sequence shown here is derived from an EMBL/GenBank/DDBJ whole genome shotgun (WGS) entry which is preliminary data.</text>
</comment>
<keyword evidence="1" id="KW-0449">Lipoprotein</keyword>
<evidence type="ECO:0000313" key="2">
    <source>
        <dbReference type="Proteomes" id="UP000011680"/>
    </source>
</evidence>
<dbReference type="EMBL" id="AOMF01000015">
    <property type="protein sequence ID" value="EMA56797.1"/>
    <property type="molecule type" value="Genomic_DNA"/>
</dbReference>
<evidence type="ECO:0000313" key="1">
    <source>
        <dbReference type="EMBL" id="EMA56797.1"/>
    </source>
</evidence>
<dbReference type="PANTHER" id="PTHR37507">
    <property type="entry name" value="SPORULATION PROTEIN YDCC"/>
    <property type="match status" value="1"/>
</dbReference>
<organism evidence="1 2">
    <name type="scientific">Halococcus thailandensis JCM 13552</name>
    <dbReference type="NCBI Taxonomy" id="1227457"/>
    <lineage>
        <taxon>Archaea</taxon>
        <taxon>Methanobacteriati</taxon>
        <taxon>Methanobacteriota</taxon>
        <taxon>Stenosarchaea group</taxon>
        <taxon>Halobacteria</taxon>
        <taxon>Halobacteriales</taxon>
        <taxon>Halococcaceae</taxon>
        <taxon>Halococcus</taxon>
    </lineage>
</organism>
<dbReference type="SUPFAM" id="SSF89392">
    <property type="entry name" value="Prokaryotic lipoproteins and lipoprotein localization factors"/>
    <property type="match status" value="1"/>
</dbReference>
<dbReference type="PATRIC" id="fig|1227457.3.peg.48"/>
<dbReference type="InterPro" id="IPR029046">
    <property type="entry name" value="LolA/LolB/LppX"/>
</dbReference>
<dbReference type="AlphaFoldDB" id="M0NFN9"/>
<dbReference type="InterPro" id="IPR019207">
    <property type="entry name" value="DUF2092"/>
</dbReference>
<dbReference type="STRING" id="1227457.C451_00285"/>
<name>M0NFN9_9EURY</name>
<gene>
    <name evidence="1" type="ORF">C451_00285</name>
</gene>
<dbReference type="eggNOG" id="arCOG02470">
    <property type="taxonomic scope" value="Archaea"/>
</dbReference>
<protein>
    <submittedName>
        <fullName evidence="1">Outer membrane lipoprotein carrier protein LolA</fullName>
    </submittedName>
</protein>
<reference evidence="1 2" key="1">
    <citation type="journal article" date="2014" name="PLoS Genet.">
        <title>Phylogenetically driven sequencing of extremely halophilic archaea reveals strategies for static and dynamic osmo-response.</title>
        <authorList>
            <person name="Becker E.A."/>
            <person name="Seitzer P.M."/>
            <person name="Tritt A."/>
            <person name="Larsen D."/>
            <person name="Krusor M."/>
            <person name="Yao A.I."/>
            <person name="Wu D."/>
            <person name="Madern D."/>
            <person name="Eisen J.A."/>
            <person name="Darling A.E."/>
            <person name="Facciotti M.T."/>
        </authorList>
    </citation>
    <scope>NUCLEOTIDE SEQUENCE [LARGE SCALE GENOMIC DNA]</scope>
    <source>
        <strain evidence="1 2">JCM 13552</strain>
    </source>
</reference>
<dbReference type="PANTHER" id="PTHR37507:SF2">
    <property type="entry name" value="SPORULATION PROTEIN YDCC"/>
    <property type="match status" value="1"/>
</dbReference>
<sequence>MDDQRYIMTDPTAAEICALVSDQDSLPSTIHGREREIGEYQASRQVSTSEKWLEAPDKIRSEVLTVDKWDDIETELAALNPFDTIGFGGVGSFFVQNGAEALSYNSEQSKSKRYDFESAEGVSVMTTALVKTVVGETFEVSANGKETVADHDCYILSSEPTDSADVLSSRIDTYRLWIDQEYGYPLKHEFGYQLEEGPLDIQRRFEEVEFDTEISDDVFDCTPPEGSTVVE</sequence>
<dbReference type="Proteomes" id="UP000011680">
    <property type="component" value="Unassembled WGS sequence"/>
</dbReference>
<accession>M0NFN9</accession>
<dbReference type="Pfam" id="PF09865">
    <property type="entry name" value="DUF2092"/>
    <property type="match status" value="1"/>
</dbReference>
<dbReference type="Gene3D" id="2.50.20.10">
    <property type="entry name" value="Lipoprotein localisation LolA/LolB/LppX"/>
    <property type="match status" value="1"/>
</dbReference>
<dbReference type="InterPro" id="IPR052944">
    <property type="entry name" value="Sporulation_related"/>
</dbReference>
<proteinExistence type="predicted"/>
<keyword evidence="2" id="KW-1185">Reference proteome</keyword>